<sequence length="190" mass="21643">MSRRSAVYPYPVDRDDRSRDDDRYHRRSQRPRGDSYRRPPPPPEPSRMDPSPRRRRPSTTTTTTSTPSQGPPPRKSVRFTDGERPSTRRPSSGSQQPMRPKTFAKDSPPAAISESAKDTSRRLFHRRPSDGGRPSARPAMVQTGDSNWTVQTTRAEMGTTVGGGGGSRRGERESWEHRERERYGGRSRRR</sequence>
<dbReference type="OrthoDB" id="10551139at2759"/>
<organism evidence="2 3">
    <name type="scientific">Zasmidium cellare ATCC 36951</name>
    <dbReference type="NCBI Taxonomy" id="1080233"/>
    <lineage>
        <taxon>Eukaryota</taxon>
        <taxon>Fungi</taxon>
        <taxon>Dikarya</taxon>
        <taxon>Ascomycota</taxon>
        <taxon>Pezizomycotina</taxon>
        <taxon>Dothideomycetes</taxon>
        <taxon>Dothideomycetidae</taxon>
        <taxon>Mycosphaerellales</taxon>
        <taxon>Mycosphaerellaceae</taxon>
        <taxon>Zasmidium</taxon>
    </lineage>
</organism>
<feature type="compositionally biased region" description="Polar residues" evidence="1">
    <location>
        <begin position="143"/>
        <end position="154"/>
    </location>
</feature>
<accession>A0A6A6CYG7</accession>
<reference evidence="2" key="1">
    <citation type="journal article" date="2020" name="Stud. Mycol.">
        <title>101 Dothideomycetes genomes: a test case for predicting lifestyles and emergence of pathogens.</title>
        <authorList>
            <person name="Haridas S."/>
            <person name="Albert R."/>
            <person name="Binder M."/>
            <person name="Bloem J."/>
            <person name="Labutti K."/>
            <person name="Salamov A."/>
            <person name="Andreopoulos B."/>
            <person name="Baker S."/>
            <person name="Barry K."/>
            <person name="Bills G."/>
            <person name="Bluhm B."/>
            <person name="Cannon C."/>
            <person name="Castanera R."/>
            <person name="Culley D."/>
            <person name="Daum C."/>
            <person name="Ezra D."/>
            <person name="Gonzalez J."/>
            <person name="Henrissat B."/>
            <person name="Kuo A."/>
            <person name="Liang C."/>
            <person name="Lipzen A."/>
            <person name="Lutzoni F."/>
            <person name="Magnuson J."/>
            <person name="Mondo S."/>
            <person name="Nolan M."/>
            <person name="Ohm R."/>
            <person name="Pangilinan J."/>
            <person name="Park H.-J."/>
            <person name="Ramirez L."/>
            <person name="Alfaro M."/>
            <person name="Sun H."/>
            <person name="Tritt A."/>
            <person name="Yoshinaga Y."/>
            <person name="Zwiers L.-H."/>
            <person name="Turgeon B."/>
            <person name="Goodwin S."/>
            <person name="Spatafora J."/>
            <person name="Crous P."/>
            <person name="Grigoriev I."/>
        </authorList>
    </citation>
    <scope>NUCLEOTIDE SEQUENCE</scope>
    <source>
        <strain evidence="2">ATCC 36951</strain>
    </source>
</reference>
<feature type="compositionally biased region" description="Basic and acidic residues" evidence="1">
    <location>
        <begin position="12"/>
        <end position="24"/>
    </location>
</feature>
<dbReference type="GeneID" id="54564876"/>
<feature type="region of interest" description="Disordered" evidence="1">
    <location>
        <begin position="1"/>
        <end position="190"/>
    </location>
</feature>
<dbReference type="Proteomes" id="UP000799537">
    <property type="component" value="Unassembled WGS sequence"/>
</dbReference>
<keyword evidence="3" id="KW-1185">Reference proteome</keyword>
<evidence type="ECO:0000313" key="2">
    <source>
        <dbReference type="EMBL" id="KAF2171240.1"/>
    </source>
</evidence>
<dbReference type="RefSeq" id="XP_033672129.1">
    <property type="nucleotide sequence ID" value="XM_033811604.1"/>
</dbReference>
<feature type="compositionally biased region" description="Polar residues" evidence="1">
    <location>
        <begin position="88"/>
        <end position="97"/>
    </location>
</feature>
<evidence type="ECO:0000313" key="3">
    <source>
        <dbReference type="Proteomes" id="UP000799537"/>
    </source>
</evidence>
<protein>
    <submittedName>
        <fullName evidence="2">Uncharacterized protein</fullName>
    </submittedName>
</protein>
<proteinExistence type="predicted"/>
<feature type="compositionally biased region" description="Low complexity" evidence="1">
    <location>
        <begin position="58"/>
        <end position="68"/>
    </location>
</feature>
<dbReference type="EMBL" id="ML993583">
    <property type="protein sequence ID" value="KAF2171240.1"/>
    <property type="molecule type" value="Genomic_DNA"/>
</dbReference>
<evidence type="ECO:0000256" key="1">
    <source>
        <dbReference type="SAM" id="MobiDB-lite"/>
    </source>
</evidence>
<feature type="compositionally biased region" description="Basic and acidic residues" evidence="1">
    <location>
        <begin position="168"/>
        <end position="184"/>
    </location>
</feature>
<dbReference type="AlphaFoldDB" id="A0A6A6CYG7"/>
<name>A0A6A6CYG7_ZASCE</name>
<gene>
    <name evidence="2" type="ORF">M409DRAFT_50706</name>
</gene>